<name>A0A814JFK6_ADIRI</name>
<gene>
    <name evidence="4" type="ORF">EDS130_LOCUS16752</name>
</gene>
<protein>
    <recommendedName>
        <fullName evidence="3">DED domain-containing protein</fullName>
    </recommendedName>
</protein>
<dbReference type="AlphaFoldDB" id="A0A814JFK6"/>
<evidence type="ECO:0000256" key="1">
    <source>
        <dbReference type="SAM" id="MobiDB-lite"/>
    </source>
</evidence>
<reference evidence="4" key="1">
    <citation type="submission" date="2021-02" db="EMBL/GenBank/DDBJ databases">
        <authorList>
            <person name="Nowell W R."/>
        </authorList>
    </citation>
    <scope>NUCLEOTIDE SEQUENCE</scope>
</reference>
<dbReference type="OrthoDB" id="100767at2759"/>
<sequence>MAVSFEYGVVLAKMQSLLSDRDRERLYFLLDDDIQETFRKNYTISKAFHVLEFFLQKSTVNNEDCDFIIEAFTAIHCHDTVKRLKEYQAIQTNANQQAVSIEQILSQNNENPTVPDQFLSRINTELSSPFLHRSTNSTTPTNTFDLVPNKKQENTKQPRRKICQRILIGIIVLSVTSLPLVIVLSQRYIERTSKLKQGEIFSDALELFTQLTRRS</sequence>
<keyword evidence="2" id="KW-1133">Transmembrane helix</keyword>
<evidence type="ECO:0000256" key="2">
    <source>
        <dbReference type="SAM" id="Phobius"/>
    </source>
</evidence>
<feature type="transmembrane region" description="Helical" evidence="2">
    <location>
        <begin position="166"/>
        <end position="184"/>
    </location>
</feature>
<dbReference type="Proteomes" id="UP000663852">
    <property type="component" value="Unassembled WGS sequence"/>
</dbReference>
<evidence type="ECO:0000313" key="4">
    <source>
        <dbReference type="EMBL" id="CAF1037620.1"/>
    </source>
</evidence>
<evidence type="ECO:0000313" key="5">
    <source>
        <dbReference type="Proteomes" id="UP000663852"/>
    </source>
</evidence>
<dbReference type="InterPro" id="IPR001875">
    <property type="entry name" value="DED_dom"/>
</dbReference>
<evidence type="ECO:0000259" key="3">
    <source>
        <dbReference type="PROSITE" id="PS50168"/>
    </source>
</evidence>
<dbReference type="Gene3D" id="1.10.533.10">
    <property type="entry name" value="Death Domain, Fas"/>
    <property type="match status" value="1"/>
</dbReference>
<comment type="caution">
    <text evidence="4">The sequence shown here is derived from an EMBL/GenBank/DDBJ whole genome shotgun (WGS) entry which is preliminary data.</text>
</comment>
<keyword evidence="2" id="KW-0812">Transmembrane</keyword>
<dbReference type="InterPro" id="IPR011029">
    <property type="entry name" value="DEATH-like_dom_sf"/>
</dbReference>
<accession>A0A814JFK6</accession>
<dbReference type="PROSITE" id="PS50168">
    <property type="entry name" value="DED"/>
    <property type="match status" value="1"/>
</dbReference>
<feature type="compositionally biased region" description="Polar residues" evidence="1">
    <location>
        <begin position="130"/>
        <end position="144"/>
    </location>
</feature>
<feature type="region of interest" description="Disordered" evidence="1">
    <location>
        <begin position="130"/>
        <end position="157"/>
    </location>
</feature>
<organism evidence="4 5">
    <name type="scientific">Adineta ricciae</name>
    <name type="common">Rotifer</name>
    <dbReference type="NCBI Taxonomy" id="249248"/>
    <lineage>
        <taxon>Eukaryota</taxon>
        <taxon>Metazoa</taxon>
        <taxon>Spiralia</taxon>
        <taxon>Gnathifera</taxon>
        <taxon>Rotifera</taxon>
        <taxon>Eurotatoria</taxon>
        <taxon>Bdelloidea</taxon>
        <taxon>Adinetida</taxon>
        <taxon>Adinetidae</taxon>
        <taxon>Adineta</taxon>
    </lineage>
</organism>
<proteinExistence type="predicted"/>
<feature type="domain" description="DED" evidence="3">
    <location>
        <begin position="6"/>
        <end position="86"/>
    </location>
</feature>
<keyword evidence="2" id="KW-0472">Membrane</keyword>
<dbReference type="GO" id="GO:0042981">
    <property type="term" value="P:regulation of apoptotic process"/>
    <property type="evidence" value="ECO:0007669"/>
    <property type="project" value="InterPro"/>
</dbReference>
<dbReference type="SUPFAM" id="SSF47986">
    <property type="entry name" value="DEATH domain"/>
    <property type="match status" value="1"/>
</dbReference>
<dbReference type="EMBL" id="CAJNOJ010000073">
    <property type="protein sequence ID" value="CAF1037620.1"/>
    <property type="molecule type" value="Genomic_DNA"/>
</dbReference>